<reference evidence="2" key="1">
    <citation type="submission" date="2021-01" db="EMBL/GenBank/DDBJ databases">
        <authorList>
            <person name="Corre E."/>
            <person name="Pelletier E."/>
            <person name="Niang G."/>
            <person name="Scheremetjew M."/>
            <person name="Finn R."/>
            <person name="Kale V."/>
            <person name="Holt S."/>
            <person name="Cochrane G."/>
            <person name="Meng A."/>
            <person name="Brown T."/>
            <person name="Cohen L."/>
        </authorList>
    </citation>
    <scope>NUCLEOTIDE SEQUENCE</scope>
    <source>
        <strain evidence="2">Pbaha01</strain>
    </source>
</reference>
<dbReference type="AlphaFoldDB" id="A0A7S0AWT3"/>
<accession>A0A7S0AWT3</accession>
<protein>
    <submittedName>
        <fullName evidence="2">Uncharacterized protein</fullName>
    </submittedName>
</protein>
<organism evidence="2">
    <name type="scientific">Pyrodinium bahamense</name>
    <dbReference type="NCBI Taxonomy" id="73915"/>
    <lineage>
        <taxon>Eukaryota</taxon>
        <taxon>Sar</taxon>
        <taxon>Alveolata</taxon>
        <taxon>Dinophyceae</taxon>
        <taxon>Gonyaulacales</taxon>
        <taxon>Pyrocystaceae</taxon>
        <taxon>Pyrodinium</taxon>
    </lineage>
</organism>
<feature type="region of interest" description="Disordered" evidence="1">
    <location>
        <begin position="273"/>
        <end position="315"/>
    </location>
</feature>
<name>A0A7S0AWT3_9DINO</name>
<dbReference type="EMBL" id="HBEG01037684">
    <property type="protein sequence ID" value="CAD8376809.1"/>
    <property type="molecule type" value="Transcribed_RNA"/>
</dbReference>
<gene>
    <name evidence="2" type="ORF">PBAH0796_LOCUS23001</name>
</gene>
<evidence type="ECO:0000256" key="1">
    <source>
        <dbReference type="SAM" id="MobiDB-lite"/>
    </source>
</evidence>
<feature type="compositionally biased region" description="Basic and acidic residues" evidence="1">
    <location>
        <begin position="273"/>
        <end position="314"/>
    </location>
</feature>
<feature type="region of interest" description="Disordered" evidence="1">
    <location>
        <begin position="649"/>
        <end position="670"/>
    </location>
</feature>
<sequence>MTGAPAAPASSSAAPATTPVVQCWVKPNDSCWFWRSTAESGALRDPSALPVDRRAHEARIQKGLWGPRWARLCPGRLLELKGSRALVIDHQTKTSEKVPASLLLLWYEGLLVLDAVSKVEPKVPWLTDKLTGILETERAKFKHGHLSALLYVQKQLMGFACTGPQFCGASGETAGHRRQLQNKGQPAEGEVTEGWYGVQALAEYLPPWEAFLHPKCGIYQDFYMVQWAPPHNKTDYGYMEHGSETLCGATWEPDECLPDDLDTLRVAVKRRWTEQQREREQRDREQLEKEKRERDAKAREAEEDKANEEAERTAKAPRMFNPLRLELIKDLVSPEVNHVVYNLLKSTEDAEIKKGWPKSRSEYPPGFGPADPPGCCGVSCDCMEDWHLGRHALDAGRPWIDSQPRNAACEVAMLAFMNQQEHVTRRGQFSGLHYLEANTDRHKREDVAQVAFAAGLAKLARSVLRDAAQRVPLEALEADRASQGRLIHRLAMGFSNDEVHPEAGGPFMPLQYQVTTGPSWLHVDAGSGSVVLREDSPDYPPSKAAALAISLTSMVPGKFDRMDCNIDPNVSGTGDSMLFGLTSKVVAKVARTEPPSLQDIMKERLSSVFDFQATQCIAVPFGAWVEAMWGVAYTARSYSVGQLLPRQATASNGGGRVRTLPTGMPLTPGM</sequence>
<evidence type="ECO:0000313" key="2">
    <source>
        <dbReference type="EMBL" id="CAD8376809.1"/>
    </source>
</evidence>
<proteinExistence type="predicted"/>